<dbReference type="EMBL" id="GBEZ01025577">
    <property type="protein sequence ID" value="JAC61529.1"/>
    <property type="molecule type" value="Transcribed_RNA"/>
</dbReference>
<dbReference type="AlphaFoldDB" id="A0A061QST4"/>
<accession>A0A061QST4</accession>
<proteinExistence type="predicted"/>
<feature type="non-terminal residue" evidence="1">
    <location>
        <position position="1"/>
    </location>
</feature>
<protein>
    <submittedName>
        <fullName evidence="1">Uncharacterized protein</fullName>
    </submittedName>
</protein>
<name>A0A061QST4_9CHLO</name>
<evidence type="ECO:0000313" key="1">
    <source>
        <dbReference type="EMBL" id="JAC61529.1"/>
    </source>
</evidence>
<feature type="non-terminal residue" evidence="1">
    <location>
        <position position="91"/>
    </location>
</feature>
<sequence>KKSAEKMDVTHWLEFSVLGELCRNCCLPCHPFLNRRPYLRTFQAQSLRLYRTREMALKYNNFFPPIVLATGECPYADTRIKIPYSASRKAT</sequence>
<reference evidence="1" key="1">
    <citation type="submission" date="2014-05" db="EMBL/GenBank/DDBJ databases">
        <title>The transcriptome of the halophilic microalga Tetraselmis sp. GSL018 isolated from the Great Salt Lake, Utah.</title>
        <authorList>
            <person name="Jinkerson R.E."/>
            <person name="D'Adamo S."/>
            <person name="Posewitz M.C."/>
        </authorList>
    </citation>
    <scope>NUCLEOTIDE SEQUENCE</scope>
    <source>
        <strain evidence="1">GSL018</strain>
    </source>
</reference>
<gene>
    <name evidence="1" type="ORF">TSPGSL018_25972</name>
</gene>
<organism evidence="1">
    <name type="scientific">Tetraselmis sp. GSL018</name>
    <dbReference type="NCBI Taxonomy" id="582737"/>
    <lineage>
        <taxon>Eukaryota</taxon>
        <taxon>Viridiplantae</taxon>
        <taxon>Chlorophyta</taxon>
        <taxon>core chlorophytes</taxon>
        <taxon>Chlorodendrophyceae</taxon>
        <taxon>Chlorodendrales</taxon>
        <taxon>Chlorodendraceae</taxon>
        <taxon>Tetraselmis</taxon>
    </lineage>
</organism>